<dbReference type="Proteomes" id="UP001211711">
    <property type="component" value="Unassembled WGS sequence"/>
</dbReference>
<reference evidence="1 2" key="1">
    <citation type="submission" date="2023-01" db="EMBL/GenBank/DDBJ databases">
        <title>Genomes from the Australian National Cyanobacteria Reference Collection.</title>
        <authorList>
            <person name="Willis A."/>
            <person name="Lee E.M.F."/>
        </authorList>
    </citation>
    <scope>NUCLEOTIDE SEQUENCE [LARGE SCALE GENOMIC DNA]</scope>
    <source>
        <strain evidence="1 2">CS-549</strain>
    </source>
</reference>
<proteinExistence type="predicted"/>
<accession>A0ABT4ZQ24</accession>
<keyword evidence="2" id="KW-1185">Reference proteome</keyword>
<evidence type="ECO:0000313" key="1">
    <source>
        <dbReference type="EMBL" id="MDB9441505.1"/>
    </source>
</evidence>
<name>A0ABT4ZQ24_9CYAN</name>
<comment type="caution">
    <text evidence="1">The sequence shown here is derived from an EMBL/GenBank/DDBJ whole genome shotgun (WGS) entry which is preliminary data.</text>
</comment>
<gene>
    <name evidence="1" type="ORF">PN497_09050</name>
</gene>
<organism evidence="1 2">
    <name type="scientific">Sphaerospermopsis kisseleviana CS-549</name>
    <dbReference type="NCBI Taxonomy" id="3021783"/>
    <lineage>
        <taxon>Bacteria</taxon>
        <taxon>Bacillati</taxon>
        <taxon>Cyanobacteriota</taxon>
        <taxon>Cyanophyceae</taxon>
        <taxon>Nostocales</taxon>
        <taxon>Aphanizomenonaceae</taxon>
        <taxon>Sphaerospermopsis</taxon>
        <taxon>Sphaerospermopsis kisseleviana</taxon>
    </lineage>
</organism>
<protein>
    <submittedName>
        <fullName evidence="1">Uncharacterized protein</fullName>
    </submittedName>
</protein>
<sequence length="86" mass="10265">MNEPHSPKVFPQGREEGRREFLVLLRLFFQNWDAPPVSFEELHEKDDVISLLSKQLFLPLLPCTKKDEIFFIHISFMPLFSRVYQT</sequence>
<evidence type="ECO:0000313" key="2">
    <source>
        <dbReference type="Proteomes" id="UP001211711"/>
    </source>
</evidence>
<dbReference type="EMBL" id="JAQMTI010000108">
    <property type="protein sequence ID" value="MDB9441505.1"/>
    <property type="molecule type" value="Genomic_DNA"/>
</dbReference>